<organism evidence="7 8">
    <name type="scientific">Natrarchaeobaculum aegyptiacum</name>
    <dbReference type="NCBI Taxonomy" id="745377"/>
    <lineage>
        <taxon>Archaea</taxon>
        <taxon>Methanobacteriati</taxon>
        <taxon>Methanobacteriota</taxon>
        <taxon>Stenosarchaea group</taxon>
        <taxon>Halobacteria</taxon>
        <taxon>Halobacteriales</taxon>
        <taxon>Natrialbaceae</taxon>
        <taxon>Natrarchaeobaculum</taxon>
    </lineage>
</organism>
<keyword evidence="2 5" id="KW-0812">Transmembrane</keyword>
<feature type="domain" description="RDD" evidence="6">
    <location>
        <begin position="22"/>
        <end position="152"/>
    </location>
</feature>
<evidence type="ECO:0000256" key="1">
    <source>
        <dbReference type="ARBA" id="ARBA00004141"/>
    </source>
</evidence>
<accession>A0A2Z2HSX3</accession>
<reference evidence="8" key="1">
    <citation type="submission" date="2017-02" db="EMBL/GenBank/DDBJ databases">
        <title>Natronthermophilus aegyptiacus gen. nov.,sp. nov., an aerobic, extremely halophilic alkalithermophilic archaeon isolated from the athalassohaline Wadi An Natrun, Egypt.</title>
        <authorList>
            <person name="Zhao B."/>
        </authorList>
    </citation>
    <scope>NUCLEOTIDE SEQUENCE [LARGE SCALE GENOMIC DNA]</scope>
    <source>
        <strain evidence="8">JW/NM-HA 15</strain>
    </source>
</reference>
<evidence type="ECO:0000313" key="8">
    <source>
        <dbReference type="Proteomes" id="UP000250088"/>
    </source>
</evidence>
<gene>
    <name evidence="7" type="ORF">B1756_11400</name>
</gene>
<comment type="subcellular location">
    <subcellularLocation>
        <location evidence="1">Membrane</location>
        <topology evidence="1">Multi-pass membrane protein</topology>
    </subcellularLocation>
</comment>
<name>A0A2Z2HSX3_9EURY</name>
<evidence type="ECO:0000313" key="7">
    <source>
        <dbReference type="EMBL" id="ARS90269.1"/>
    </source>
</evidence>
<dbReference type="PANTHER" id="PTHR38480">
    <property type="entry name" value="SLR0254 PROTEIN"/>
    <property type="match status" value="1"/>
</dbReference>
<keyword evidence="8" id="KW-1185">Reference proteome</keyword>
<protein>
    <recommendedName>
        <fullName evidence="6">RDD domain-containing protein</fullName>
    </recommendedName>
</protein>
<dbReference type="AlphaFoldDB" id="A0A2Z2HSX3"/>
<dbReference type="RefSeq" id="WP_086888646.1">
    <property type="nucleotide sequence ID" value="NZ_CP019893.1"/>
</dbReference>
<evidence type="ECO:0000256" key="2">
    <source>
        <dbReference type="ARBA" id="ARBA00022692"/>
    </source>
</evidence>
<dbReference type="EMBL" id="CP019893">
    <property type="protein sequence ID" value="ARS90269.1"/>
    <property type="molecule type" value="Genomic_DNA"/>
</dbReference>
<evidence type="ECO:0000256" key="5">
    <source>
        <dbReference type="SAM" id="Phobius"/>
    </source>
</evidence>
<dbReference type="GeneID" id="32894691"/>
<keyword evidence="4 5" id="KW-0472">Membrane</keyword>
<evidence type="ECO:0000259" key="6">
    <source>
        <dbReference type="Pfam" id="PF06271"/>
    </source>
</evidence>
<dbReference type="PANTHER" id="PTHR38480:SF1">
    <property type="entry name" value="SLR0254 PROTEIN"/>
    <property type="match status" value="1"/>
</dbReference>
<dbReference type="KEGG" id="naj:B1756_11400"/>
<dbReference type="Proteomes" id="UP000250088">
    <property type="component" value="Chromosome"/>
</dbReference>
<evidence type="ECO:0000256" key="3">
    <source>
        <dbReference type="ARBA" id="ARBA00022989"/>
    </source>
</evidence>
<feature type="transmembrane region" description="Helical" evidence="5">
    <location>
        <begin position="32"/>
        <end position="54"/>
    </location>
</feature>
<dbReference type="OrthoDB" id="288430at2157"/>
<dbReference type="GO" id="GO:0016020">
    <property type="term" value="C:membrane"/>
    <property type="evidence" value="ECO:0007669"/>
    <property type="project" value="UniProtKB-SubCell"/>
</dbReference>
<evidence type="ECO:0000256" key="4">
    <source>
        <dbReference type="ARBA" id="ARBA00023136"/>
    </source>
</evidence>
<sequence length="184" mass="20666">MVLDWIPTSRIPEPDLESASPALLRRRAIATVIDLVICYAVIETAILAVLMVAFTDFFTEQGAQAFLLSLVGLIPIYLLYSFLWEWKFLRTPGKKRMDVLVVEADGSPPGVQAAAVRNVLRYVDWLPVGYLLGWLLARRSSDGRRLGDRLAGTVVVRPRRDAETLYHANREFETESDSIESATE</sequence>
<dbReference type="Pfam" id="PF06271">
    <property type="entry name" value="RDD"/>
    <property type="match status" value="1"/>
</dbReference>
<dbReference type="InterPro" id="IPR010432">
    <property type="entry name" value="RDD"/>
</dbReference>
<keyword evidence="3 5" id="KW-1133">Transmembrane helix</keyword>
<feature type="transmembrane region" description="Helical" evidence="5">
    <location>
        <begin position="66"/>
        <end position="86"/>
    </location>
</feature>
<proteinExistence type="predicted"/>